<comment type="caution">
    <text evidence="1">The sequence shown here is derived from an EMBL/GenBank/DDBJ whole genome shotgun (WGS) entry which is preliminary data.</text>
</comment>
<dbReference type="InterPro" id="IPR024510">
    <property type="entry name" value="DUF2589"/>
</dbReference>
<evidence type="ECO:0008006" key="3">
    <source>
        <dbReference type="Google" id="ProtNLM"/>
    </source>
</evidence>
<dbReference type="Pfam" id="PF11655">
    <property type="entry name" value="DUF2589"/>
    <property type="match status" value="1"/>
</dbReference>
<reference evidence="1 2" key="1">
    <citation type="submission" date="2017-10" db="EMBL/GenBank/DDBJ databases">
        <title>Genomics of the genus Arcobacter.</title>
        <authorList>
            <person name="Perez-Cataluna A."/>
            <person name="Figueras M.J."/>
        </authorList>
    </citation>
    <scope>NUCLEOTIDE SEQUENCE [LARGE SCALE GENOMIC DNA]</scope>
    <source>
        <strain evidence="1 2">CECT 8987</strain>
    </source>
</reference>
<evidence type="ECO:0000313" key="1">
    <source>
        <dbReference type="EMBL" id="RXJ60002.1"/>
    </source>
</evidence>
<dbReference type="AlphaFoldDB" id="A0A4Q0XRW7"/>
<gene>
    <name evidence="1" type="ORF">CRV04_03025</name>
</gene>
<name>A0A4Q0XRW7_9BACT</name>
<organism evidence="1 2">
    <name type="scientific">Candidatus Marinarcus aquaticus</name>
    <dbReference type="NCBI Taxonomy" id="2044504"/>
    <lineage>
        <taxon>Bacteria</taxon>
        <taxon>Pseudomonadati</taxon>
        <taxon>Campylobacterota</taxon>
        <taxon>Epsilonproteobacteria</taxon>
        <taxon>Campylobacterales</taxon>
        <taxon>Arcobacteraceae</taxon>
        <taxon>Candidatus Marinarcus</taxon>
    </lineage>
</organism>
<keyword evidence="2" id="KW-1185">Reference proteome</keyword>
<dbReference type="OrthoDB" id="5365529at2"/>
<sequence length="183" mass="20772">MAIFLDNVLKAIHNSVIEAQKISEQQHMRALGRYFYLNKNKESMEQEGISIEDLGMPKNVDVKLPFLTENQIVYHDVAIPLIALNPPSSIKIKNMKVSFEAKITGVDESQKKEKGFFRYFQTKDGQQQIEKPSDNSPKGPIQLDLTGSNKNAGMAKIEIEFENSDVPETFARINDHIVKSFPF</sequence>
<dbReference type="Proteomes" id="UP000290657">
    <property type="component" value="Unassembled WGS sequence"/>
</dbReference>
<accession>A0A4Q0XRW7</accession>
<dbReference type="EMBL" id="PDKN01000002">
    <property type="protein sequence ID" value="RXJ60002.1"/>
    <property type="molecule type" value="Genomic_DNA"/>
</dbReference>
<protein>
    <recommendedName>
        <fullName evidence="3">DUF2589 domain-containing protein</fullName>
    </recommendedName>
</protein>
<evidence type="ECO:0000313" key="2">
    <source>
        <dbReference type="Proteomes" id="UP000290657"/>
    </source>
</evidence>
<proteinExistence type="predicted"/>
<dbReference type="RefSeq" id="WP_128995259.1">
    <property type="nucleotide sequence ID" value="NZ_PDKN01000002.1"/>
</dbReference>